<feature type="transmembrane region" description="Helical" evidence="1">
    <location>
        <begin position="184"/>
        <end position="202"/>
    </location>
</feature>
<dbReference type="InterPro" id="IPR018674">
    <property type="entry name" value="DUF2142_membrane"/>
</dbReference>
<dbReference type="AlphaFoldDB" id="A0AAP9Y965"/>
<feature type="transmembrane region" description="Helical" evidence="1">
    <location>
        <begin position="347"/>
        <end position="367"/>
    </location>
</feature>
<evidence type="ECO:0000256" key="1">
    <source>
        <dbReference type="SAM" id="Phobius"/>
    </source>
</evidence>
<dbReference type="Pfam" id="PF09913">
    <property type="entry name" value="DUF2142"/>
    <property type="match status" value="1"/>
</dbReference>
<keyword evidence="3" id="KW-1185">Reference proteome</keyword>
<feature type="transmembrane region" description="Helical" evidence="1">
    <location>
        <begin position="279"/>
        <end position="298"/>
    </location>
</feature>
<name>A0AAP9Y965_9ACTO</name>
<proteinExistence type="predicted"/>
<sequence length="517" mass="56370">MAPADLPSSDTEEKTTILSRIRFRPTRRQWRILAVIALIASVFGTGVAWAVSSPIGASPDDDYHLGSIWCTPPLSKSGCATGYTDKNTYGPIVPETIASNHVACYAFHGQDSAACVNKLSDERSVVTDRWDDGNYPWGYYQFHHHFISHNTHRAALVMRVINLSIALILLGSIGALMPPFLRRGYVLAMLAAWTPMGIYFIASNNPSSWAFSGVLAFAAGLWSATHTDGWRRWALMGTAAVGALLACTSRADSAFFLFVVSMALVFAVRWRRNRWPEGVLAAVSSVVGILVMNSTSMASNNLTSTNAAKMSFIQALAANLHSLPQFFSGFYGYRWGPGWMDVSYDGSVSTVGLLVSGAVIIASARCWSWRKAMTALMVVGAMAGVPTALGILQRFNNVIDYQPRYMMPLLAVFFFFMLTMDRRDRTLTRPQASTLGVLLGGMHFYALFVLLLRYTHGSAATNTLNLSKTAAWWWKNAPIGPNMVCLIGSVSFIAALALSLLLTREEPLGRGSAAAEA</sequence>
<evidence type="ECO:0000313" key="2">
    <source>
        <dbReference type="EMBL" id="QQC44073.1"/>
    </source>
</evidence>
<dbReference type="Proteomes" id="UP000595220">
    <property type="component" value="Chromosome"/>
</dbReference>
<gene>
    <name evidence="2" type="ORF">I6H42_01145</name>
</gene>
<dbReference type="RefSeq" id="WP_083332362.1">
    <property type="nucleotide sequence ID" value="NZ_CP066065.1"/>
</dbReference>
<protein>
    <submittedName>
        <fullName evidence="2">DUF2142 domain-containing protein</fullName>
    </submittedName>
</protein>
<keyword evidence="1" id="KW-1133">Transmembrane helix</keyword>
<feature type="transmembrane region" description="Helical" evidence="1">
    <location>
        <begin position="479"/>
        <end position="502"/>
    </location>
</feature>
<keyword evidence="1" id="KW-0472">Membrane</keyword>
<feature type="transmembrane region" description="Helical" evidence="1">
    <location>
        <begin position="30"/>
        <end position="51"/>
    </location>
</feature>
<dbReference type="EMBL" id="CP066065">
    <property type="protein sequence ID" value="QQC44073.1"/>
    <property type="molecule type" value="Genomic_DNA"/>
</dbReference>
<feature type="transmembrane region" description="Helical" evidence="1">
    <location>
        <begin position="310"/>
        <end position="327"/>
    </location>
</feature>
<feature type="transmembrane region" description="Helical" evidence="1">
    <location>
        <begin position="404"/>
        <end position="420"/>
    </location>
</feature>
<feature type="transmembrane region" description="Helical" evidence="1">
    <location>
        <begin position="374"/>
        <end position="392"/>
    </location>
</feature>
<feature type="transmembrane region" description="Helical" evidence="1">
    <location>
        <begin position="237"/>
        <end position="267"/>
    </location>
</feature>
<evidence type="ECO:0000313" key="3">
    <source>
        <dbReference type="Proteomes" id="UP000595220"/>
    </source>
</evidence>
<reference evidence="2 3" key="1">
    <citation type="submission" date="2020-12" db="EMBL/GenBank/DDBJ databases">
        <title>FDA dAtabase for Regulatory Grade micrObial Sequences (FDA-ARGOS): Supporting development and validation of Infectious Disease Dx tests.</title>
        <authorList>
            <person name="Sproer C."/>
            <person name="Gronow S."/>
            <person name="Severitt S."/>
            <person name="Schroder I."/>
            <person name="Tallon L."/>
            <person name="Sadzewicz L."/>
            <person name="Zhao X."/>
            <person name="Boylan J."/>
            <person name="Ott S."/>
            <person name="Bowen H."/>
            <person name="Vavikolanu K."/>
            <person name="Mehta A."/>
            <person name="Aluvathingal J."/>
            <person name="Nadendla S."/>
            <person name="Lowell S."/>
            <person name="Myers T."/>
            <person name="Yan Y."/>
            <person name="Sichtig H."/>
        </authorList>
    </citation>
    <scope>NUCLEOTIDE SEQUENCE [LARGE SCALE GENOMIC DNA]</scope>
    <source>
        <strain evidence="2 3">FDAARGOS_985</strain>
    </source>
</reference>
<keyword evidence="1" id="KW-0812">Transmembrane</keyword>
<organism evidence="2 3">
    <name type="scientific">Schaalia meyeri</name>
    <dbReference type="NCBI Taxonomy" id="52773"/>
    <lineage>
        <taxon>Bacteria</taxon>
        <taxon>Bacillati</taxon>
        <taxon>Actinomycetota</taxon>
        <taxon>Actinomycetes</taxon>
        <taxon>Actinomycetales</taxon>
        <taxon>Actinomycetaceae</taxon>
        <taxon>Schaalia</taxon>
    </lineage>
</organism>
<feature type="transmembrane region" description="Helical" evidence="1">
    <location>
        <begin position="156"/>
        <end position="177"/>
    </location>
</feature>
<accession>A0AAP9Y965</accession>
<feature type="transmembrane region" description="Helical" evidence="1">
    <location>
        <begin position="432"/>
        <end position="454"/>
    </location>
</feature>